<keyword evidence="2" id="KW-1185">Reference proteome</keyword>
<accession>A0A914S398</accession>
<sequence>MKRCAGASAGSLVAALLVLAPHKVTEGLNMMYALAQELNTLRFGAITPGFLLNERLTKIVDEHIPKDITPAQGRLFISLTHQKVSI</sequence>
<dbReference type="AlphaFoldDB" id="A0A914S398"/>
<proteinExistence type="predicted"/>
<feature type="chain" id="PRO_5037356146" evidence="1">
    <location>
        <begin position="28"/>
        <end position="86"/>
    </location>
</feature>
<dbReference type="GO" id="GO:0016020">
    <property type="term" value="C:membrane"/>
    <property type="evidence" value="ECO:0007669"/>
    <property type="project" value="TreeGrafter"/>
</dbReference>
<dbReference type="InterPro" id="IPR033562">
    <property type="entry name" value="PLPL"/>
</dbReference>
<dbReference type="GO" id="GO:0004806">
    <property type="term" value="F:triacylglycerol lipase activity"/>
    <property type="evidence" value="ECO:0007669"/>
    <property type="project" value="TreeGrafter"/>
</dbReference>
<feature type="signal peptide" evidence="1">
    <location>
        <begin position="1"/>
        <end position="27"/>
    </location>
</feature>
<dbReference type="GO" id="GO:0055088">
    <property type="term" value="P:lipid homeostasis"/>
    <property type="evidence" value="ECO:0007669"/>
    <property type="project" value="TreeGrafter"/>
</dbReference>
<keyword evidence="1" id="KW-0732">Signal</keyword>
<dbReference type="Proteomes" id="UP000887564">
    <property type="component" value="Unplaced"/>
</dbReference>
<dbReference type="GO" id="GO:0005811">
    <property type="term" value="C:lipid droplet"/>
    <property type="evidence" value="ECO:0007669"/>
    <property type="project" value="TreeGrafter"/>
</dbReference>
<organism evidence="2 3">
    <name type="scientific">Parascaris equorum</name>
    <name type="common">Equine roundworm</name>
    <dbReference type="NCBI Taxonomy" id="6256"/>
    <lineage>
        <taxon>Eukaryota</taxon>
        <taxon>Metazoa</taxon>
        <taxon>Ecdysozoa</taxon>
        <taxon>Nematoda</taxon>
        <taxon>Chromadorea</taxon>
        <taxon>Rhabditida</taxon>
        <taxon>Spirurina</taxon>
        <taxon>Ascaridomorpha</taxon>
        <taxon>Ascaridoidea</taxon>
        <taxon>Ascarididae</taxon>
        <taxon>Parascaris</taxon>
    </lineage>
</organism>
<dbReference type="GO" id="GO:0019433">
    <property type="term" value="P:triglyceride catabolic process"/>
    <property type="evidence" value="ECO:0007669"/>
    <property type="project" value="TreeGrafter"/>
</dbReference>
<evidence type="ECO:0000313" key="2">
    <source>
        <dbReference type="Proteomes" id="UP000887564"/>
    </source>
</evidence>
<dbReference type="PANTHER" id="PTHR12406">
    <property type="entry name" value="CALCIUM-INDEPENDENT PHOSPHOLIPASE A2 IPLA2 -RELATED"/>
    <property type="match status" value="1"/>
</dbReference>
<dbReference type="SUPFAM" id="SSF52151">
    <property type="entry name" value="FabD/lysophospholipase-like"/>
    <property type="match status" value="1"/>
</dbReference>
<protein>
    <submittedName>
        <fullName evidence="3">PNPLA domain-containing protein</fullName>
    </submittedName>
</protein>
<dbReference type="PANTHER" id="PTHR12406:SF38">
    <property type="entry name" value="PNPLA DOMAIN-CONTAINING PROTEIN"/>
    <property type="match status" value="1"/>
</dbReference>
<reference evidence="3" key="1">
    <citation type="submission" date="2022-11" db="UniProtKB">
        <authorList>
            <consortium name="WormBaseParasite"/>
        </authorList>
    </citation>
    <scope>IDENTIFICATION</scope>
</reference>
<dbReference type="InterPro" id="IPR016035">
    <property type="entry name" value="Acyl_Trfase/lysoPLipase"/>
</dbReference>
<name>A0A914S398_PAREQ</name>
<evidence type="ECO:0000256" key="1">
    <source>
        <dbReference type="SAM" id="SignalP"/>
    </source>
</evidence>
<dbReference type="WBParaSite" id="PEQ_0001162401-mRNA-1">
    <property type="protein sequence ID" value="PEQ_0001162401-mRNA-1"/>
    <property type="gene ID" value="PEQ_0001162401"/>
</dbReference>
<dbReference type="GO" id="GO:0005737">
    <property type="term" value="C:cytoplasm"/>
    <property type="evidence" value="ECO:0007669"/>
    <property type="project" value="TreeGrafter"/>
</dbReference>
<evidence type="ECO:0000313" key="3">
    <source>
        <dbReference type="WBParaSite" id="PEQ_0001162401-mRNA-1"/>
    </source>
</evidence>